<dbReference type="AlphaFoldDB" id="A0A286U8B7"/>
<dbReference type="InterPro" id="IPR013257">
    <property type="entry name" value="SRI"/>
</dbReference>
<feature type="compositionally biased region" description="Low complexity" evidence="15">
    <location>
        <begin position="853"/>
        <end position="866"/>
    </location>
</feature>
<feature type="region of interest" description="Disordered" evidence="15">
    <location>
        <begin position="614"/>
        <end position="652"/>
    </location>
</feature>
<evidence type="ECO:0000256" key="14">
    <source>
        <dbReference type="ARBA" id="ARBA00047545"/>
    </source>
</evidence>
<evidence type="ECO:0000313" key="20">
    <source>
        <dbReference type="Proteomes" id="UP000217199"/>
    </source>
</evidence>
<dbReference type="GO" id="GO:0005634">
    <property type="term" value="C:nucleus"/>
    <property type="evidence" value="ECO:0007669"/>
    <property type="project" value="UniProtKB-SubCell"/>
</dbReference>
<keyword evidence="9" id="KW-0949">S-adenosyl-L-methionine</keyword>
<keyword evidence="7" id="KW-0489">Methyltransferase</keyword>
<evidence type="ECO:0000256" key="2">
    <source>
        <dbReference type="ARBA" id="ARBA00004286"/>
    </source>
</evidence>
<dbReference type="PANTHER" id="PTHR22884">
    <property type="entry name" value="SET DOMAIN PROTEINS"/>
    <property type="match status" value="1"/>
</dbReference>
<dbReference type="InterPro" id="IPR001214">
    <property type="entry name" value="SET_dom"/>
</dbReference>
<dbReference type="InterPro" id="IPR046341">
    <property type="entry name" value="SET_dom_sf"/>
</dbReference>
<dbReference type="Pfam" id="PF00856">
    <property type="entry name" value="SET"/>
    <property type="match status" value="1"/>
</dbReference>
<feature type="compositionally biased region" description="Basic and acidic residues" evidence="15">
    <location>
        <begin position="725"/>
        <end position="739"/>
    </location>
</feature>
<gene>
    <name evidence="19" type="ORF">PNOK_0862700</name>
</gene>
<feature type="compositionally biased region" description="Polar residues" evidence="15">
    <location>
        <begin position="20"/>
        <end position="34"/>
    </location>
</feature>
<dbReference type="InterPro" id="IPR006560">
    <property type="entry name" value="AWS_dom"/>
</dbReference>
<keyword evidence="12" id="KW-0539">Nucleus</keyword>
<dbReference type="GO" id="GO:0006355">
    <property type="term" value="P:regulation of DNA-templated transcription"/>
    <property type="evidence" value="ECO:0007669"/>
    <property type="project" value="InterPro"/>
</dbReference>
<feature type="region of interest" description="Disordered" evidence="15">
    <location>
        <begin position="725"/>
        <end position="885"/>
    </location>
</feature>
<proteinExistence type="predicted"/>
<dbReference type="GO" id="GO:0032259">
    <property type="term" value="P:methylation"/>
    <property type="evidence" value="ECO:0007669"/>
    <property type="project" value="UniProtKB-KW"/>
</dbReference>
<dbReference type="EMBL" id="NBII01000009">
    <property type="protein sequence ID" value="PAV15769.1"/>
    <property type="molecule type" value="Genomic_DNA"/>
</dbReference>
<dbReference type="InterPro" id="IPR003616">
    <property type="entry name" value="Post-SET_dom"/>
</dbReference>
<sequence length="885" mass="99341">MADAVSVKTEPLLVSEIISQATDSMTKQDTSCPTSPIVKDESPSASHSPSPPPKSNSETPVPSQKLKTEPLLISDLPRAEKDAFKMFEVLSDNHYQYSTLGRSREALEGMTCDCQYEPGVDDPESACGAGSDCINRLTQIECIEDDCACGSSCQNQRMQRKEYANIEIVLTEKKGFGLRAGSDIKKDDFIYEYIGEVVSHPSFAKRMRQYADEGIKHFYFMMLQKDEFIDATKKGGIGRFANHSCNPNCYVAKWTVGTRVRMGIYAKRNIRKDEELTFNYNVDRYGHEAQPCYCGETNCVGFLGGKTQTDVAAMTDVVLEALGISDEVDMFGLKGSKKRKGKKLDEDYVPVLKPLSVMEVPKVVTAMRESLNRKVVVKLLTRIKITPVSPFSQQGAQEQPIWSLMRMRGFGLMCNVLEDNIKDVEICTLVLESLLGWQLIKRNKVDASAIWRPVTTLSQTSEDEHVKSLAEKLLAYWESLESRVIIPKKTREGENGNTLQITEVYTADDDTRPAKRVRKARLDHIEEANEAFLKQFSQLKPTGRPLRNFGAPALDSRGSSQSRDDISKQSLREKDSTKDEPQAKKESLTEQEKLRRVASVIAAAEKAAAEAKEREEQRIAAEKAAAEEEEARRQKRRSDKAAKKRMSAEEKERLKENRLRKLIGAVVVQYFNKHAPRGDREKFKEYAKECTDKITMMEKKSNSYKNGLLDSLAENKVEKITKFTKEYVKKKFPRSEKHGSSSSSRTQKRIRDPTESLLPSKPSPDVSRDGSDQQEEVRMEDVFDMGDDDIDNDNNMDIGEDEGDDEKSGDPSPASDVNGQGPGPAVTVVGHDVDMDEDRSMDVDSGMHKHSGSDSYTSKSASSSKIVKIKRSRWDQRPSPTNFDS</sequence>
<organism evidence="19 20">
    <name type="scientific">Pyrrhoderma noxium</name>
    <dbReference type="NCBI Taxonomy" id="2282107"/>
    <lineage>
        <taxon>Eukaryota</taxon>
        <taxon>Fungi</taxon>
        <taxon>Dikarya</taxon>
        <taxon>Basidiomycota</taxon>
        <taxon>Agaricomycotina</taxon>
        <taxon>Agaricomycetes</taxon>
        <taxon>Hymenochaetales</taxon>
        <taxon>Hymenochaetaceae</taxon>
        <taxon>Pyrrhoderma</taxon>
    </lineage>
</organism>
<dbReference type="GO" id="GO:0005694">
    <property type="term" value="C:chromosome"/>
    <property type="evidence" value="ECO:0007669"/>
    <property type="project" value="UniProtKB-SubCell"/>
</dbReference>
<dbReference type="OrthoDB" id="422362at2759"/>
<dbReference type="InterPro" id="IPR044437">
    <property type="entry name" value="SETD2/Set2_SET"/>
</dbReference>
<dbReference type="SMART" id="SM00317">
    <property type="entry name" value="SET"/>
    <property type="match status" value="1"/>
</dbReference>
<evidence type="ECO:0000256" key="10">
    <source>
        <dbReference type="ARBA" id="ARBA00023015"/>
    </source>
</evidence>
<dbReference type="PROSITE" id="PS50868">
    <property type="entry name" value="POST_SET"/>
    <property type="match status" value="1"/>
</dbReference>
<comment type="caution">
    <text evidence="19">The sequence shown here is derived from an EMBL/GenBank/DDBJ whole genome shotgun (WGS) entry which is preliminary data.</text>
</comment>
<evidence type="ECO:0000313" key="19">
    <source>
        <dbReference type="EMBL" id="PAV15769.1"/>
    </source>
</evidence>
<evidence type="ECO:0000256" key="4">
    <source>
        <dbReference type="ARBA" id="ARBA00018028"/>
    </source>
</evidence>
<dbReference type="PROSITE" id="PS51568">
    <property type="entry name" value="SAM_MT43_SET2_1"/>
    <property type="match status" value="1"/>
</dbReference>
<dbReference type="STRING" id="2282107.A0A286U8B7"/>
<evidence type="ECO:0000256" key="15">
    <source>
        <dbReference type="SAM" id="MobiDB-lite"/>
    </source>
</evidence>
<evidence type="ECO:0000256" key="11">
    <source>
        <dbReference type="ARBA" id="ARBA00023163"/>
    </source>
</evidence>
<dbReference type="SMART" id="SM00508">
    <property type="entry name" value="PostSET"/>
    <property type="match status" value="1"/>
</dbReference>
<evidence type="ECO:0000256" key="7">
    <source>
        <dbReference type="ARBA" id="ARBA00022603"/>
    </source>
</evidence>
<dbReference type="Pfam" id="PF17907">
    <property type="entry name" value="AWS"/>
    <property type="match status" value="1"/>
</dbReference>
<dbReference type="SMART" id="SM00570">
    <property type="entry name" value="AWS"/>
    <property type="match status" value="1"/>
</dbReference>
<evidence type="ECO:0000256" key="6">
    <source>
        <dbReference type="ARBA" id="ARBA00022491"/>
    </source>
</evidence>
<feature type="compositionally biased region" description="Basic and acidic residues" evidence="15">
    <location>
        <begin position="614"/>
        <end position="632"/>
    </location>
</feature>
<keyword evidence="8" id="KW-0808">Transferase</keyword>
<reference evidence="19 20" key="1">
    <citation type="journal article" date="2017" name="Mol. Ecol.">
        <title>Comparative and population genomic landscape of Phellinus noxius: A hypervariable fungus causing root rot in trees.</title>
        <authorList>
            <person name="Chung C.L."/>
            <person name="Lee T.J."/>
            <person name="Akiba M."/>
            <person name="Lee H.H."/>
            <person name="Kuo T.H."/>
            <person name="Liu D."/>
            <person name="Ke H.M."/>
            <person name="Yokoi T."/>
            <person name="Roa M.B."/>
            <person name="Lu M.J."/>
            <person name="Chang Y.Y."/>
            <person name="Ann P.J."/>
            <person name="Tsai J.N."/>
            <person name="Chen C.Y."/>
            <person name="Tzean S.S."/>
            <person name="Ota Y."/>
            <person name="Hattori T."/>
            <person name="Sahashi N."/>
            <person name="Liou R.F."/>
            <person name="Kikuchi T."/>
            <person name="Tsai I.J."/>
        </authorList>
    </citation>
    <scope>NUCLEOTIDE SEQUENCE [LARGE SCALE GENOMIC DNA]</scope>
    <source>
        <strain evidence="19 20">FFPRI411160</strain>
    </source>
</reference>
<feature type="domain" description="Post-SET" evidence="17">
    <location>
        <begin position="288"/>
        <end position="304"/>
    </location>
</feature>
<keyword evidence="20" id="KW-1185">Reference proteome</keyword>
<dbReference type="Pfam" id="PF08236">
    <property type="entry name" value="SRI"/>
    <property type="match status" value="1"/>
</dbReference>
<evidence type="ECO:0000259" key="17">
    <source>
        <dbReference type="PROSITE" id="PS50868"/>
    </source>
</evidence>
<dbReference type="PROSITE" id="PS50280">
    <property type="entry name" value="SET"/>
    <property type="match status" value="1"/>
</dbReference>
<feature type="compositionally biased region" description="Basic and acidic residues" evidence="15">
    <location>
        <begin position="562"/>
        <end position="593"/>
    </location>
</feature>
<dbReference type="InterPro" id="IPR025788">
    <property type="entry name" value="Set2_fungi"/>
</dbReference>
<protein>
    <recommendedName>
        <fullName evidence="4">Histone-lysine N-methyltransferase, H3 lysine-36 specific</fullName>
        <ecNumber evidence="3">2.1.1.359</ecNumber>
    </recommendedName>
    <alternativeName>
        <fullName evidence="13">SET domain-containing protein 2</fullName>
    </alternativeName>
</protein>
<evidence type="ECO:0000259" key="18">
    <source>
        <dbReference type="PROSITE" id="PS51215"/>
    </source>
</evidence>
<keyword evidence="6" id="KW-0678">Repressor</keyword>
<feature type="compositionally biased region" description="Basic and acidic residues" evidence="15">
    <location>
        <begin position="766"/>
        <end position="781"/>
    </location>
</feature>
<dbReference type="FunCoup" id="A0A286U8B7">
    <property type="interactions" value="77"/>
</dbReference>
<evidence type="ECO:0000256" key="12">
    <source>
        <dbReference type="ARBA" id="ARBA00023242"/>
    </source>
</evidence>
<dbReference type="CDD" id="cd19172">
    <property type="entry name" value="SET_SETD2"/>
    <property type="match status" value="1"/>
</dbReference>
<dbReference type="InParanoid" id="A0A286U8B7"/>
<accession>A0A286U8B7</accession>
<dbReference type="SUPFAM" id="SSF82199">
    <property type="entry name" value="SET domain"/>
    <property type="match status" value="1"/>
</dbReference>
<keyword evidence="10" id="KW-0805">Transcription regulation</keyword>
<dbReference type="PROSITE" id="PS51215">
    <property type="entry name" value="AWS"/>
    <property type="match status" value="1"/>
</dbReference>
<dbReference type="EC" id="2.1.1.359" evidence="3"/>
<dbReference type="InterPro" id="IPR038190">
    <property type="entry name" value="SRI_sf"/>
</dbReference>
<keyword evidence="11" id="KW-0804">Transcription</keyword>
<feature type="region of interest" description="Disordered" evidence="15">
    <location>
        <begin position="541"/>
        <end position="593"/>
    </location>
</feature>
<dbReference type="Proteomes" id="UP000217199">
    <property type="component" value="Unassembled WGS sequence"/>
</dbReference>
<evidence type="ECO:0000256" key="9">
    <source>
        <dbReference type="ARBA" id="ARBA00022691"/>
    </source>
</evidence>
<feature type="compositionally biased region" description="Basic and acidic residues" evidence="15">
    <location>
        <begin position="838"/>
        <end position="847"/>
    </location>
</feature>
<comment type="subcellular location">
    <subcellularLocation>
        <location evidence="2">Chromosome</location>
    </subcellularLocation>
    <subcellularLocation>
        <location evidence="1">Nucleus</location>
    </subcellularLocation>
</comment>
<keyword evidence="5" id="KW-0158">Chromosome</keyword>
<dbReference type="GO" id="GO:0140955">
    <property type="term" value="F:histone H3K36 trimethyltransferase activity"/>
    <property type="evidence" value="ECO:0007669"/>
    <property type="project" value="UniProtKB-EC"/>
</dbReference>
<feature type="region of interest" description="Disordered" evidence="15">
    <location>
        <begin position="20"/>
        <end position="72"/>
    </location>
</feature>
<evidence type="ECO:0000256" key="13">
    <source>
        <dbReference type="ARBA" id="ARBA00030091"/>
    </source>
</evidence>
<evidence type="ECO:0000256" key="5">
    <source>
        <dbReference type="ARBA" id="ARBA00022454"/>
    </source>
</evidence>
<feature type="compositionally biased region" description="Acidic residues" evidence="15">
    <location>
        <begin position="782"/>
        <end position="807"/>
    </location>
</feature>
<evidence type="ECO:0000256" key="3">
    <source>
        <dbReference type="ARBA" id="ARBA00012178"/>
    </source>
</evidence>
<dbReference type="InterPro" id="IPR050777">
    <property type="entry name" value="SET2_Histone-Lys_MeTrsfase"/>
</dbReference>
<evidence type="ECO:0000256" key="1">
    <source>
        <dbReference type="ARBA" id="ARBA00004123"/>
    </source>
</evidence>
<feature type="domain" description="SET" evidence="16">
    <location>
        <begin position="164"/>
        <end position="281"/>
    </location>
</feature>
<dbReference type="Gene3D" id="2.170.270.10">
    <property type="entry name" value="SET domain"/>
    <property type="match status" value="1"/>
</dbReference>
<evidence type="ECO:0000256" key="8">
    <source>
        <dbReference type="ARBA" id="ARBA00022679"/>
    </source>
</evidence>
<comment type="catalytic activity">
    <reaction evidence="14">
        <text>L-lysyl(36)-[histone H3] + 3 S-adenosyl-L-methionine = N(6),N(6),N(6)-trimethyl-L-lysyl(36)-[histone H3] + 3 S-adenosyl-L-homocysteine + 3 H(+)</text>
        <dbReference type="Rhea" id="RHEA:60324"/>
        <dbReference type="Rhea" id="RHEA-COMP:9785"/>
        <dbReference type="Rhea" id="RHEA-COMP:15536"/>
        <dbReference type="ChEBI" id="CHEBI:15378"/>
        <dbReference type="ChEBI" id="CHEBI:29969"/>
        <dbReference type="ChEBI" id="CHEBI:57856"/>
        <dbReference type="ChEBI" id="CHEBI:59789"/>
        <dbReference type="ChEBI" id="CHEBI:61961"/>
        <dbReference type="EC" id="2.1.1.359"/>
    </reaction>
</comment>
<feature type="domain" description="AWS" evidence="18">
    <location>
        <begin position="107"/>
        <end position="162"/>
    </location>
</feature>
<dbReference type="Gene3D" id="1.10.1740.100">
    <property type="entry name" value="Set2, Rpb1 interacting domain"/>
    <property type="match status" value="1"/>
</dbReference>
<evidence type="ECO:0000259" key="16">
    <source>
        <dbReference type="PROSITE" id="PS50280"/>
    </source>
</evidence>
<feature type="compositionally biased region" description="Basic residues" evidence="15">
    <location>
        <begin position="633"/>
        <end position="645"/>
    </location>
</feature>
<name>A0A286U8B7_9AGAM</name>